<accession>A0A914YDM1</accession>
<dbReference type="AlphaFoldDB" id="A0A914YDM1"/>
<keyword evidence="2" id="KW-1185">Reference proteome</keyword>
<reference evidence="3" key="1">
    <citation type="submission" date="2022-11" db="UniProtKB">
        <authorList>
            <consortium name="WormBaseParasite"/>
        </authorList>
    </citation>
    <scope>IDENTIFICATION</scope>
</reference>
<protein>
    <submittedName>
        <fullName evidence="3">Uncharacterized protein</fullName>
    </submittedName>
</protein>
<feature type="compositionally biased region" description="Polar residues" evidence="1">
    <location>
        <begin position="91"/>
        <end position="100"/>
    </location>
</feature>
<evidence type="ECO:0000313" key="2">
    <source>
        <dbReference type="Proteomes" id="UP000887577"/>
    </source>
</evidence>
<evidence type="ECO:0000313" key="3">
    <source>
        <dbReference type="WBParaSite" id="PSU_v2.g1832.t1"/>
    </source>
</evidence>
<feature type="compositionally biased region" description="Polar residues" evidence="1">
    <location>
        <begin position="27"/>
        <end position="45"/>
    </location>
</feature>
<name>A0A914YDM1_9BILA</name>
<proteinExistence type="predicted"/>
<feature type="region of interest" description="Disordered" evidence="1">
    <location>
        <begin position="1"/>
        <end position="106"/>
    </location>
</feature>
<organism evidence="2 3">
    <name type="scientific">Panagrolaimus superbus</name>
    <dbReference type="NCBI Taxonomy" id="310955"/>
    <lineage>
        <taxon>Eukaryota</taxon>
        <taxon>Metazoa</taxon>
        <taxon>Ecdysozoa</taxon>
        <taxon>Nematoda</taxon>
        <taxon>Chromadorea</taxon>
        <taxon>Rhabditida</taxon>
        <taxon>Tylenchina</taxon>
        <taxon>Panagrolaimomorpha</taxon>
        <taxon>Panagrolaimoidea</taxon>
        <taxon>Panagrolaimidae</taxon>
        <taxon>Panagrolaimus</taxon>
    </lineage>
</organism>
<feature type="compositionally biased region" description="Low complexity" evidence="1">
    <location>
        <begin position="16"/>
        <end position="26"/>
    </location>
</feature>
<dbReference type="WBParaSite" id="PSU_v2.g1832.t1">
    <property type="protein sequence ID" value="PSU_v2.g1832.t1"/>
    <property type="gene ID" value="PSU_v2.g1832"/>
</dbReference>
<sequence>MAENATEPSPAPEPVAAPVAAPASTPKTPSQKSAAVQKSQLQQIGSVRDGLPTDETINDNTLEGEPPNPADVGEHTEQLSDVSDGEDEQAQKTASRNAVSTWYRKN</sequence>
<evidence type="ECO:0000256" key="1">
    <source>
        <dbReference type="SAM" id="MobiDB-lite"/>
    </source>
</evidence>
<dbReference type="Proteomes" id="UP000887577">
    <property type="component" value="Unplaced"/>
</dbReference>